<evidence type="ECO:0000313" key="4">
    <source>
        <dbReference type="Proteomes" id="UP000886653"/>
    </source>
</evidence>
<evidence type="ECO:0000256" key="2">
    <source>
        <dbReference type="SAM" id="SignalP"/>
    </source>
</evidence>
<feature type="region of interest" description="Disordered" evidence="1">
    <location>
        <begin position="584"/>
        <end position="606"/>
    </location>
</feature>
<comment type="caution">
    <text evidence="3">The sequence shown here is derived from an EMBL/GenBank/DDBJ whole genome shotgun (WGS) entry which is preliminary data.</text>
</comment>
<protein>
    <recommendedName>
        <fullName evidence="5">Secreted protein</fullName>
    </recommendedName>
</protein>
<feature type="compositionally biased region" description="Polar residues" evidence="1">
    <location>
        <begin position="566"/>
        <end position="575"/>
    </location>
</feature>
<evidence type="ECO:0000313" key="3">
    <source>
        <dbReference type="EMBL" id="KAG0149253.1"/>
    </source>
</evidence>
<keyword evidence="2" id="KW-0732">Signal</keyword>
<accession>A0A9P6NS56</accession>
<feature type="chain" id="PRO_5040419986" description="Secreted protein" evidence="2">
    <location>
        <begin position="24"/>
        <end position="883"/>
    </location>
</feature>
<dbReference type="Proteomes" id="UP000886653">
    <property type="component" value="Unassembled WGS sequence"/>
</dbReference>
<gene>
    <name evidence="3" type="ORF">CROQUDRAFT_689551</name>
</gene>
<feature type="signal peptide" evidence="2">
    <location>
        <begin position="1"/>
        <end position="23"/>
    </location>
</feature>
<reference evidence="3" key="1">
    <citation type="submission" date="2013-11" db="EMBL/GenBank/DDBJ databases">
        <title>Genome sequence of the fusiform rust pathogen reveals effectors for host alternation and coevolution with pine.</title>
        <authorList>
            <consortium name="DOE Joint Genome Institute"/>
            <person name="Smith K."/>
            <person name="Pendleton A."/>
            <person name="Kubisiak T."/>
            <person name="Anderson C."/>
            <person name="Salamov A."/>
            <person name="Aerts A."/>
            <person name="Riley R."/>
            <person name="Clum A."/>
            <person name="Lindquist E."/>
            <person name="Ence D."/>
            <person name="Campbell M."/>
            <person name="Kronenberg Z."/>
            <person name="Feau N."/>
            <person name="Dhillon B."/>
            <person name="Hamelin R."/>
            <person name="Burleigh J."/>
            <person name="Smith J."/>
            <person name="Yandell M."/>
            <person name="Nelson C."/>
            <person name="Grigoriev I."/>
            <person name="Davis J."/>
        </authorList>
    </citation>
    <scope>NUCLEOTIDE SEQUENCE</scope>
    <source>
        <strain evidence="3">G11</strain>
    </source>
</reference>
<dbReference type="EMBL" id="MU167229">
    <property type="protein sequence ID" value="KAG0149253.1"/>
    <property type="molecule type" value="Genomic_DNA"/>
</dbReference>
<proteinExistence type="predicted"/>
<feature type="region of interest" description="Disordered" evidence="1">
    <location>
        <begin position="556"/>
        <end position="575"/>
    </location>
</feature>
<sequence length="883" mass="100297">MKFLKTSKLIAILLCIKTFFCDASLVQFLEKFPNTVESSVRDTTHQQEYAEIGMYGSASSTHELGLWPDKQQKVWEDFEKVEKCMIDMPMKTEKQLQNAEATDDDARNPKQVIAFKTILQNIIQRFNREVDSHSEEMKTIIPTIKKVLLKDKTFLESKEKELTNKNVKTIVSELSQLLMDQYSTHILQTEMLKGMKRNPNMVAPDTPSLFFSILGNGPSQDTYGRAYVSYMKFSKRLNSILVAGLGDREAIQKLGPVKDGNTQAKLNDQIIIQAHNHRSIHYLLRNSYTDFSSMKGPHKNKKFSEPMPHYKALLLAEIKANDFLHSEEILHIHQSMCHILQGGEENAAPFHLANLSENLEHARFGLEQIHCSYFVDGNNFNRELMLIQYTLSLIDQKPKLGDLLSEMLDDLCKEFLKSHTGIGFHDLKARVRNLVMTFFLFREMGSILNKVTMKAKENGLDTSVLSVEQCMRYYWTFLRVKKDYMTYKVAQMTDRRLVNRLEFNIGAAYSNYLRDSQKMDQLKKTAVSSSPEGLFDILTHKPEEFPSFEQLNTNTADHYQPPKVVSTRQDSAKIQRSTELNTEVFGSTSSSTGHLNEHSHVPQPPILPTVSVDEVILRTGEEIDLLSSMNSEKQAGSLPHFSKICIPNFQKTGNTPTTILKNYQMNTKEKIHVPQTQNFHQNMVPVPNPNQEPMSQSLHTDARPVNFKDLSSNSYWAQSSYSPFEKMGSDESLTIPTFDFLAQKDPITTPQHVTLTRKDISTGKNLEILQVGQDFNTHGSLMNHGKHSAFKPPIPKKTEDQVKRRKLVSFVEVSSSAETSVAPQIHEAFNFEKFNDNCTPSGSPLQSEKQPSPGYIQGYTTSTPEPGKSKKPVSLFGVNINPS</sequence>
<evidence type="ECO:0008006" key="5">
    <source>
        <dbReference type="Google" id="ProtNLM"/>
    </source>
</evidence>
<organism evidence="3 4">
    <name type="scientific">Cronartium quercuum f. sp. fusiforme G11</name>
    <dbReference type="NCBI Taxonomy" id="708437"/>
    <lineage>
        <taxon>Eukaryota</taxon>
        <taxon>Fungi</taxon>
        <taxon>Dikarya</taxon>
        <taxon>Basidiomycota</taxon>
        <taxon>Pucciniomycotina</taxon>
        <taxon>Pucciniomycetes</taxon>
        <taxon>Pucciniales</taxon>
        <taxon>Coleosporiaceae</taxon>
        <taxon>Cronartium</taxon>
    </lineage>
</organism>
<feature type="region of interest" description="Disordered" evidence="1">
    <location>
        <begin position="837"/>
        <end position="883"/>
    </location>
</feature>
<evidence type="ECO:0000256" key="1">
    <source>
        <dbReference type="SAM" id="MobiDB-lite"/>
    </source>
</evidence>
<feature type="compositionally biased region" description="Polar residues" evidence="1">
    <location>
        <begin position="584"/>
        <end position="594"/>
    </location>
</feature>
<feature type="compositionally biased region" description="Polar residues" evidence="1">
    <location>
        <begin position="837"/>
        <end position="850"/>
    </location>
</feature>
<name>A0A9P6NS56_9BASI</name>
<keyword evidence="4" id="KW-1185">Reference proteome</keyword>
<dbReference type="AlphaFoldDB" id="A0A9P6NS56"/>